<reference evidence="11 12" key="1">
    <citation type="journal article" date="2019" name="Sci. Rep.">
        <title>Nanopore sequencing improves the draft genome of the human pathogenic amoeba Naegleria fowleri.</title>
        <authorList>
            <person name="Liechti N."/>
            <person name="Schurch N."/>
            <person name="Bruggmann R."/>
            <person name="Wittwer M."/>
        </authorList>
    </citation>
    <scope>NUCLEOTIDE SEQUENCE [LARGE SCALE GENOMIC DNA]</scope>
    <source>
        <strain evidence="11 12">ATCC 30894</strain>
    </source>
</reference>
<dbReference type="OMA" id="GDIDFSC"/>
<organism evidence="11 12">
    <name type="scientific">Naegleria fowleri</name>
    <name type="common">Brain eating amoeba</name>
    <dbReference type="NCBI Taxonomy" id="5763"/>
    <lineage>
        <taxon>Eukaryota</taxon>
        <taxon>Discoba</taxon>
        <taxon>Heterolobosea</taxon>
        <taxon>Tetramitia</taxon>
        <taxon>Eutetramitia</taxon>
        <taxon>Vahlkampfiidae</taxon>
        <taxon>Naegleria</taxon>
    </lineage>
</organism>
<comment type="caution">
    <text evidence="11">The sequence shown here is derived from an EMBL/GenBank/DDBJ whole genome shotgun (WGS) entry which is preliminary data.</text>
</comment>
<dbReference type="InterPro" id="IPR004206">
    <property type="entry name" value="mRNA_triPase_Cet1"/>
</dbReference>
<dbReference type="OrthoDB" id="272147at2759"/>
<dbReference type="AlphaFoldDB" id="A0A6A5BI17"/>
<dbReference type="GO" id="GO:0140818">
    <property type="term" value="F:mRNA 5'-triphosphate monophosphatase activity"/>
    <property type="evidence" value="ECO:0007669"/>
    <property type="project" value="UniProtKB-EC"/>
</dbReference>
<dbReference type="Proteomes" id="UP000444721">
    <property type="component" value="Unassembled WGS sequence"/>
</dbReference>
<feature type="compositionally biased region" description="Basic residues" evidence="9">
    <location>
        <begin position="569"/>
        <end position="579"/>
    </location>
</feature>
<evidence type="ECO:0000256" key="5">
    <source>
        <dbReference type="ARBA" id="ARBA00022801"/>
    </source>
</evidence>
<dbReference type="PANTHER" id="PTHR28118:SF1">
    <property type="entry name" value="POLYNUCLEOTIDE 5'-TRIPHOSPHATASE CTL1-RELATED"/>
    <property type="match status" value="1"/>
</dbReference>
<keyword evidence="12" id="KW-1185">Reference proteome</keyword>
<dbReference type="SUPFAM" id="SSF55154">
    <property type="entry name" value="CYTH-like phosphatases"/>
    <property type="match status" value="1"/>
</dbReference>
<evidence type="ECO:0000256" key="8">
    <source>
        <dbReference type="ARBA" id="ARBA00047740"/>
    </source>
</evidence>
<evidence type="ECO:0000256" key="6">
    <source>
        <dbReference type="ARBA" id="ARBA00023242"/>
    </source>
</evidence>
<dbReference type="CDD" id="cd07470">
    <property type="entry name" value="CYTH-like_mRNA_RTPase"/>
    <property type="match status" value="1"/>
</dbReference>
<dbReference type="EC" id="3.6.1.74" evidence="7"/>
<feature type="compositionally biased region" description="Pro residues" evidence="9">
    <location>
        <begin position="82"/>
        <end position="94"/>
    </location>
</feature>
<keyword evidence="5" id="KW-0378">Hydrolase</keyword>
<feature type="region of interest" description="Disordered" evidence="9">
    <location>
        <begin position="562"/>
        <end position="581"/>
    </location>
</feature>
<feature type="compositionally biased region" description="Pro residues" evidence="9">
    <location>
        <begin position="30"/>
        <end position="44"/>
    </location>
</feature>
<evidence type="ECO:0000313" key="11">
    <source>
        <dbReference type="EMBL" id="KAF0977513.1"/>
    </source>
</evidence>
<accession>A0A6A5BI17</accession>
<evidence type="ECO:0000256" key="7">
    <source>
        <dbReference type="ARBA" id="ARBA00035028"/>
    </source>
</evidence>
<dbReference type="EMBL" id="VFQX01000034">
    <property type="protein sequence ID" value="KAF0977513.1"/>
    <property type="molecule type" value="Genomic_DNA"/>
</dbReference>
<feature type="region of interest" description="Disordered" evidence="9">
    <location>
        <begin position="187"/>
        <end position="261"/>
    </location>
</feature>
<dbReference type="VEuPathDB" id="AmoebaDB:NF0064130"/>
<name>A0A6A5BI17_NAEFO</name>
<comment type="catalytic activity">
    <reaction evidence="8">
        <text>a 5'-end triphospho-ribonucleoside in mRNA + H2O = a 5'-end diphospho-ribonucleoside in mRNA + phosphate + H(+)</text>
        <dbReference type="Rhea" id="RHEA:67004"/>
        <dbReference type="Rhea" id="RHEA-COMP:17164"/>
        <dbReference type="Rhea" id="RHEA-COMP:17165"/>
        <dbReference type="ChEBI" id="CHEBI:15377"/>
        <dbReference type="ChEBI" id="CHEBI:15378"/>
        <dbReference type="ChEBI" id="CHEBI:43474"/>
        <dbReference type="ChEBI" id="CHEBI:167616"/>
        <dbReference type="ChEBI" id="CHEBI:167618"/>
        <dbReference type="EC" id="3.6.1.74"/>
    </reaction>
    <physiologicalReaction direction="left-to-right" evidence="8">
        <dbReference type="Rhea" id="RHEA:67005"/>
    </physiologicalReaction>
</comment>
<feature type="compositionally biased region" description="Acidic residues" evidence="9">
    <location>
        <begin position="131"/>
        <end position="147"/>
    </location>
</feature>
<feature type="region of interest" description="Disordered" evidence="9">
    <location>
        <begin position="1"/>
        <end position="172"/>
    </location>
</feature>
<evidence type="ECO:0000256" key="9">
    <source>
        <dbReference type="SAM" id="MobiDB-lite"/>
    </source>
</evidence>
<gene>
    <name evidence="11" type="ORF">FDP41_003505</name>
</gene>
<keyword evidence="6" id="KW-0539">Nucleus</keyword>
<dbReference type="InterPro" id="IPR033469">
    <property type="entry name" value="CYTH-like_dom_sf"/>
</dbReference>
<feature type="compositionally biased region" description="Low complexity" evidence="9">
    <location>
        <begin position="234"/>
        <end position="260"/>
    </location>
</feature>
<feature type="compositionally biased region" description="Pro residues" evidence="9">
    <location>
        <begin position="53"/>
        <end position="71"/>
    </location>
</feature>
<evidence type="ECO:0000256" key="1">
    <source>
        <dbReference type="ARBA" id="ARBA00001946"/>
    </source>
</evidence>
<feature type="compositionally biased region" description="Polar residues" evidence="9">
    <location>
        <begin position="110"/>
        <end position="119"/>
    </location>
</feature>
<comment type="cofactor">
    <cofactor evidence="1">
        <name>Mg(2+)</name>
        <dbReference type="ChEBI" id="CHEBI:18420"/>
    </cofactor>
</comment>
<evidence type="ECO:0000256" key="4">
    <source>
        <dbReference type="ARBA" id="ARBA00022664"/>
    </source>
</evidence>
<dbReference type="Pfam" id="PF02940">
    <property type="entry name" value="mRNA_triPase"/>
    <property type="match status" value="1"/>
</dbReference>
<dbReference type="InterPro" id="IPR037009">
    <property type="entry name" value="mRNA_triPase_Cet1_sf"/>
</dbReference>
<feature type="compositionally biased region" description="Low complexity" evidence="9">
    <location>
        <begin position="156"/>
        <end position="172"/>
    </location>
</feature>
<dbReference type="GO" id="GO:0005634">
    <property type="term" value="C:nucleus"/>
    <property type="evidence" value="ECO:0007669"/>
    <property type="project" value="UniProtKB-SubCell"/>
</dbReference>
<feature type="compositionally biased region" description="Low complexity" evidence="9">
    <location>
        <begin position="95"/>
        <end position="105"/>
    </location>
</feature>
<evidence type="ECO:0000256" key="2">
    <source>
        <dbReference type="ARBA" id="ARBA00004123"/>
    </source>
</evidence>
<feature type="compositionally biased region" description="Polar residues" evidence="9">
    <location>
        <begin position="222"/>
        <end position="233"/>
    </location>
</feature>
<dbReference type="GO" id="GO:0004651">
    <property type="term" value="F:polynucleotide 5'-phosphatase activity"/>
    <property type="evidence" value="ECO:0007669"/>
    <property type="project" value="InterPro"/>
</dbReference>
<dbReference type="InterPro" id="IPR040343">
    <property type="entry name" value="Cet1/Ctl1"/>
</dbReference>
<feature type="domain" description="mRNA triphosphatase Cet1-like" evidence="10">
    <location>
        <begin position="295"/>
        <end position="521"/>
    </location>
</feature>
<comment type="similarity">
    <text evidence="3">Belongs to the fungal TPase family.</text>
</comment>
<evidence type="ECO:0000259" key="10">
    <source>
        <dbReference type="Pfam" id="PF02940"/>
    </source>
</evidence>
<sequence length="607" mass="68309">MNPQQPPPPLPMYASSLLPQTSNTAVSSSVPPPSMINVPPPPLPNMMYSPQQSFPPPPPPRGSSTLVPPPSFNSIPTATGSVPPPSSSIPPPTFMPTFGMMMPGFVPSSMGASTMNAFPSSSSSRKRSKESEDEEEDDEEDEEEEDQQPMTLSRNSGTPTKPPSTTSPSVTNTVHHQFMPQQYALPSSTTAHNVNSKSSPTPKKQKQSSKETSNKQTKSTQPSASTQKQPESLNATTSSSNSGTSTQQQNAQANTQPNANIPQKSIYHPFISGANALFGNDFICDESIRKLGVFINQVSEDGLEIEGKIGLIVQKGTQERISPRLESGCEIVSEAIIQRSDCEFVSRISQHTFKHVNKLLNERFSAMREAHKRGEYNGPLIEYKKAQETDKFFAYYLPASDDDERDEYGQLSHKDIRVTFDTKTDKPIRAMIKTRLERGDIDFSCPHRSHDFRVSFRKESSIDKFPNPDVDRPKKVRKKDRISYLFGFYRIDLTSVDSFNCKRNGEINEDSKFSCYEIEVECDVKRLFQVKSNLGEFVRHLKEFLDTLRMLCLVCDLSPQSQPPQHQQHQQHHYNHSSHQHYQPVNYYQPTQQQYQPPQHPPSLKRK</sequence>
<dbReference type="GO" id="GO:0006397">
    <property type="term" value="P:mRNA processing"/>
    <property type="evidence" value="ECO:0007669"/>
    <property type="project" value="UniProtKB-KW"/>
</dbReference>
<evidence type="ECO:0000256" key="3">
    <source>
        <dbReference type="ARBA" id="ARBA00006345"/>
    </source>
</evidence>
<evidence type="ECO:0000313" key="12">
    <source>
        <dbReference type="Proteomes" id="UP000444721"/>
    </source>
</evidence>
<dbReference type="Gene3D" id="3.20.100.10">
    <property type="entry name" value="mRNA triphosphatase Cet1-like"/>
    <property type="match status" value="1"/>
</dbReference>
<keyword evidence="4" id="KW-0507">mRNA processing</keyword>
<feature type="compositionally biased region" description="Pro residues" evidence="9">
    <location>
        <begin position="1"/>
        <end position="11"/>
    </location>
</feature>
<dbReference type="PANTHER" id="PTHR28118">
    <property type="entry name" value="POLYNUCLEOTIDE 5'-TRIPHOSPHATASE-RELATED"/>
    <property type="match status" value="1"/>
</dbReference>
<dbReference type="VEuPathDB" id="AmoebaDB:FDP41_003505"/>
<dbReference type="RefSeq" id="XP_044562226.1">
    <property type="nucleotide sequence ID" value="XM_044706817.1"/>
</dbReference>
<dbReference type="VEuPathDB" id="AmoebaDB:NfTy_070900"/>
<comment type="subcellular location">
    <subcellularLocation>
        <location evidence="2">Nucleus</location>
    </subcellularLocation>
</comment>
<proteinExistence type="inferred from homology"/>
<dbReference type="GeneID" id="68110723"/>
<protein>
    <recommendedName>
        <fullName evidence="7">mRNA 5'-phosphatase</fullName>
        <ecNumber evidence="7">3.6.1.74</ecNumber>
    </recommendedName>
</protein>